<accession>A0A174D8L4</accession>
<dbReference type="InterPro" id="IPR043128">
    <property type="entry name" value="Rev_trsase/Diguanyl_cyclase"/>
</dbReference>
<dbReference type="CDD" id="cd01949">
    <property type="entry name" value="GGDEF"/>
    <property type="match status" value="1"/>
</dbReference>
<dbReference type="SMART" id="SM00267">
    <property type="entry name" value="GGDEF"/>
    <property type="match status" value="1"/>
</dbReference>
<organism evidence="1 2">
    <name type="scientific">Anaerostipes hadrus</name>
    <dbReference type="NCBI Taxonomy" id="649756"/>
    <lineage>
        <taxon>Bacteria</taxon>
        <taxon>Bacillati</taxon>
        <taxon>Bacillota</taxon>
        <taxon>Clostridia</taxon>
        <taxon>Lachnospirales</taxon>
        <taxon>Lachnospiraceae</taxon>
        <taxon>Anaerostipes</taxon>
    </lineage>
</organism>
<sequence>MDKKKRLIQLTEGILLCCVIVVMTLLCIGIIKKEVKNTKGKLTETIGWYRIQDNKKVQVDLNQKIKADPQGKLVLYNDTIAQKYKGYLMTTKAAKYSVRIYAGDQLIYQYSDSNFHRNDQMKSKLSCDARIPEQGKKGTVIKIIYQNGSNGIYDLDDILVGRGDVVMGFHVQQEIVGIVMIAIMFFLSFVALTTGIYLKHFKLNSTRFLNIAAFLALSGIWFLSDSALAQEYTSFPALTGMISFYAFMLMSVPMVHFVKNTLKFEKYKVLDVINLLFYANALIQGILNKCLKIHMVHMLFVTHVLLFIAVITIVVLMIEEYRRTKDSELKIIMNAFGIMAVAGVLSLCMYWKLEIPFYGTIFEVGVLIFEQLLLTSIFVNLVEQAKTRSELEVYERLLKEDRMTGINNRTAFEEQLQDIEDHAQDYDNAALIFMDVDGLKNTNDLYGHNAGDELIISAALCIKNVFATYGKCYRIGGDEFCVLIFDSIENMDELLKQMDQEIIKYNRNNRYYLSITRGVSFLKDTEGKQKKISDWKYEADQDMYCNKKRRNINDRL</sequence>
<dbReference type="PROSITE" id="PS50887">
    <property type="entry name" value="GGDEF"/>
    <property type="match status" value="1"/>
</dbReference>
<dbReference type="Pfam" id="PF00990">
    <property type="entry name" value="GGDEF"/>
    <property type="match status" value="1"/>
</dbReference>
<dbReference type="PANTHER" id="PTHR45138:SF9">
    <property type="entry name" value="DIGUANYLATE CYCLASE DGCM-RELATED"/>
    <property type="match status" value="1"/>
</dbReference>
<reference evidence="1 2" key="1">
    <citation type="submission" date="2015-09" db="EMBL/GenBank/DDBJ databases">
        <authorList>
            <consortium name="Pathogen Informatics"/>
        </authorList>
    </citation>
    <scope>NUCLEOTIDE SEQUENCE [LARGE SCALE GENOMIC DNA]</scope>
    <source>
        <strain evidence="1 2">2789STDY5834959</strain>
    </source>
</reference>
<dbReference type="AlphaFoldDB" id="A0A174D8L4"/>
<dbReference type="GO" id="GO:1902201">
    <property type="term" value="P:negative regulation of bacterial-type flagellum-dependent cell motility"/>
    <property type="evidence" value="ECO:0007669"/>
    <property type="project" value="TreeGrafter"/>
</dbReference>
<dbReference type="Gene3D" id="3.30.70.270">
    <property type="match status" value="1"/>
</dbReference>
<name>A0A174D8L4_ANAHA</name>
<dbReference type="Proteomes" id="UP000095553">
    <property type="component" value="Unassembled WGS sequence"/>
</dbReference>
<dbReference type="InterPro" id="IPR029787">
    <property type="entry name" value="Nucleotide_cyclase"/>
</dbReference>
<dbReference type="NCBIfam" id="TIGR00254">
    <property type="entry name" value="GGDEF"/>
    <property type="match status" value="1"/>
</dbReference>
<dbReference type="RefSeq" id="WP_055072188.1">
    <property type="nucleotide sequence ID" value="NZ_CYXY01000001.1"/>
</dbReference>
<evidence type="ECO:0000313" key="1">
    <source>
        <dbReference type="EMBL" id="CUM71924.1"/>
    </source>
</evidence>
<evidence type="ECO:0000313" key="2">
    <source>
        <dbReference type="Proteomes" id="UP000095553"/>
    </source>
</evidence>
<dbReference type="InterPro" id="IPR050469">
    <property type="entry name" value="Diguanylate_Cyclase"/>
</dbReference>
<dbReference type="SUPFAM" id="SSF55073">
    <property type="entry name" value="Nucleotide cyclase"/>
    <property type="match status" value="1"/>
</dbReference>
<keyword evidence="1" id="KW-0808">Transferase</keyword>
<dbReference type="InterPro" id="IPR000160">
    <property type="entry name" value="GGDEF_dom"/>
</dbReference>
<protein>
    <submittedName>
        <fullName evidence="1">Probable diguanylate cyclase YfiN</fullName>
        <ecNumber evidence="1">2.7.7.65</ecNumber>
    </submittedName>
</protein>
<dbReference type="GO" id="GO:0043709">
    <property type="term" value="P:cell adhesion involved in single-species biofilm formation"/>
    <property type="evidence" value="ECO:0007669"/>
    <property type="project" value="TreeGrafter"/>
</dbReference>
<keyword evidence="1" id="KW-0548">Nucleotidyltransferase</keyword>
<dbReference type="GO" id="GO:0005886">
    <property type="term" value="C:plasma membrane"/>
    <property type="evidence" value="ECO:0007669"/>
    <property type="project" value="TreeGrafter"/>
</dbReference>
<dbReference type="EMBL" id="CYXY01000001">
    <property type="protein sequence ID" value="CUM71924.1"/>
    <property type="molecule type" value="Genomic_DNA"/>
</dbReference>
<proteinExistence type="predicted"/>
<dbReference type="EC" id="2.7.7.65" evidence="1"/>
<gene>
    <name evidence="1" type="primary">yfiN_1</name>
    <name evidence="1" type="ORF">ERS852571_00170</name>
</gene>
<dbReference type="GO" id="GO:0052621">
    <property type="term" value="F:diguanylate cyclase activity"/>
    <property type="evidence" value="ECO:0007669"/>
    <property type="project" value="UniProtKB-EC"/>
</dbReference>
<dbReference type="PANTHER" id="PTHR45138">
    <property type="entry name" value="REGULATORY COMPONENTS OF SENSORY TRANSDUCTION SYSTEM"/>
    <property type="match status" value="1"/>
</dbReference>